<feature type="non-terminal residue" evidence="2">
    <location>
        <position position="1"/>
    </location>
</feature>
<evidence type="ECO:0000313" key="3">
    <source>
        <dbReference type="Proteomes" id="UP000032274"/>
    </source>
</evidence>
<comment type="caution">
    <text evidence="2">The sequence shown here is derived from an EMBL/GenBank/DDBJ whole genome shotgun (WGS) entry which is preliminary data.</text>
</comment>
<accession>A0AA40MKT2</accession>
<dbReference type="AlphaFoldDB" id="A0AA40MKT2"/>
<protein>
    <submittedName>
        <fullName evidence="2">Uncharacterized protein</fullName>
    </submittedName>
</protein>
<feature type="compositionally biased region" description="Basic and acidic residues" evidence="1">
    <location>
        <begin position="1"/>
        <end position="12"/>
    </location>
</feature>
<reference evidence="2 3" key="1">
    <citation type="submission" date="2015-01" db="EMBL/GenBank/DDBJ databases">
        <title>Characterization of Swiss Staphylococcus aureus strains involved in food poisoning.</title>
        <authorList>
            <person name="Crovadore J."/>
            <person name="Chablais R."/>
            <person name="Tonacini J."/>
            <person name="Schnyder B."/>
            <person name="Lefort F."/>
        </authorList>
    </citation>
    <scope>NUCLEOTIDE SEQUENCE [LARGE SCALE GENOMIC DNA]</scope>
    <source>
        <strain evidence="2 3">SA-120</strain>
    </source>
</reference>
<evidence type="ECO:0000313" key="2">
    <source>
        <dbReference type="EMBL" id="KIU01440.1"/>
    </source>
</evidence>
<proteinExistence type="predicted"/>
<name>A0AA40MKT2_STAAU</name>
<organism evidence="2 3">
    <name type="scientific">Staphylococcus aureus</name>
    <dbReference type="NCBI Taxonomy" id="1280"/>
    <lineage>
        <taxon>Bacteria</taxon>
        <taxon>Bacillati</taxon>
        <taxon>Bacillota</taxon>
        <taxon>Bacilli</taxon>
        <taxon>Bacillales</taxon>
        <taxon>Staphylococcaceae</taxon>
        <taxon>Staphylococcus</taxon>
    </lineage>
</organism>
<feature type="region of interest" description="Disordered" evidence="1">
    <location>
        <begin position="109"/>
        <end position="140"/>
    </location>
</feature>
<dbReference type="EMBL" id="JXIG01000350">
    <property type="protein sequence ID" value="KIU01440.1"/>
    <property type="molecule type" value="Genomic_DNA"/>
</dbReference>
<evidence type="ECO:0000256" key="1">
    <source>
        <dbReference type="SAM" id="MobiDB-lite"/>
    </source>
</evidence>
<gene>
    <name evidence="2" type="ORF">QU38_01615</name>
</gene>
<dbReference type="Proteomes" id="UP000032274">
    <property type="component" value="Unassembled WGS sequence"/>
</dbReference>
<sequence length="140" mass="15218">YWKAIPPDRDAVHQPLSCDASTPRARAAQQAASGSDARHPQGSAAAKGRSRERWQRAGSVPQRLAAPLPARSRDQVAQACSGSAEKYLRATAITGEVPAERQARRTRWWPQVGARPSATGSPRCASSRHHVFASFPRRSQ</sequence>
<feature type="region of interest" description="Disordered" evidence="1">
    <location>
        <begin position="1"/>
        <end position="77"/>
    </location>
</feature>